<evidence type="ECO:0000313" key="3">
    <source>
        <dbReference type="EMBL" id="AKE44684.1"/>
    </source>
</evidence>
<keyword evidence="4" id="KW-1185">Reference proteome</keyword>
<proteinExistence type="predicted"/>
<protein>
    <submittedName>
        <fullName evidence="3">Uncharacterized protein</fullName>
    </submittedName>
</protein>
<feature type="compositionally biased region" description="Polar residues" evidence="2">
    <location>
        <begin position="548"/>
        <end position="558"/>
    </location>
</feature>
<feature type="region of interest" description="Disordered" evidence="2">
    <location>
        <begin position="526"/>
        <end position="559"/>
    </location>
</feature>
<name>A0A0F6TH46_9CAUD</name>
<evidence type="ECO:0000256" key="1">
    <source>
        <dbReference type="SAM" id="Coils"/>
    </source>
</evidence>
<accession>A0A0F6TH46</accession>
<dbReference type="Proteomes" id="UP000033804">
    <property type="component" value="Segment"/>
</dbReference>
<reference evidence="3 4" key="1">
    <citation type="journal article" date="2015" name="J. Virol.">
        <title>Sinorhizobium meliloti Phage ?M9 Defines a New Group of T4 Superfamily Phages with Unusual Genomic Features but a Common T=16 Capsid.</title>
        <authorList>
            <person name="Johnson M.C."/>
            <person name="Tatum K.B."/>
            <person name="Lynn J.S."/>
            <person name="Brewer T.E."/>
            <person name="Lu S."/>
            <person name="Washburn B.K."/>
            <person name="Stroupe M.E."/>
            <person name="Jones K.M."/>
        </authorList>
    </citation>
    <scope>NUCLEOTIDE SEQUENCE [LARGE SCALE GENOMIC DNA]</scope>
</reference>
<feature type="coiled-coil region" evidence="1">
    <location>
        <begin position="296"/>
        <end position="377"/>
    </location>
</feature>
<gene>
    <name evidence="3" type="ORF">Sm_phiM9_054</name>
</gene>
<reference evidence="4" key="2">
    <citation type="submission" date="2015-03" db="EMBL/GenBank/DDBJ databases">
        <title>The genome and structure of Sinorhizobium meliloti phage phiM9.</title>
        <authorList>
            <person name="Johnson M.C."/>
            <person name="Tatum K.B."/>
            <person name="Lynn J.S."/>
            <person name="Brewer T.E."/>
            <person name="Washburn B.K."/>
            <person name="Stroupe M.E."/>
            <person name="Jones K.M."/>
        </authorList>
    </citation>
    <scope>NUCLEOTIDE SEQUENCE [LARGE SCALE GENOMIC DNA]</scope>
</reference>
<dbReference type="EMBL" id="KP881232">
    <property type="protein sequence ID" value="AKE44684.1"/>
    <property type="molecule type" value="Genomic_DNA"/>
</dbReference>
<keyword evidence="1" id="KW-0175">Coiled coil</keyword>
<evidence type="ECO:0000256" key="2">
    <source>
        <dbReference type="SAM" id="MobiDB-lite"/>
    </source>
</evidence>
<feature type="compositionally biased region" description="Polar residues" evidence="2">
    <location>
        <begin position="586"/>
        <end position="607"/>
    </location>
</feature>
<organism evidence="3 4">
    <name type="scientific">Sinorhizobium phage phiM9</name>
    <dbReference type="NCBI Taxonomy" id="1636182"/>
    <lineage>
        <taxon>Viruses</taxon>
        <taxon>Duplodnaviria</taxon>
        <taxon>Heunggongvirae</taxon>
        <taxon>Uroviricota</taxon>
        <taxon>Caudoviricetes</taxon>
        <taxon>Pootjesviridae</taxon>
        <taxon>Emnonavirus</taxon>
        <taxon>Emnonavirus phiM9</taxon>
    </lineage>
</organism>
<dbReference type="OrthoDB" id="31201at10239"/>
<dbReference type="RefSeq" id="YP_009189438.1">
    <property type="nucleotide sequence ID" value="NC_028676.1"/>
</dbReference>
<sequence>MALPELANFEDKIANALGGAIDRTSRSISEGLLKVSDRIVDSVNSGIREVSGWKSLDLDDLIKLNFTGNVFDKIGERFSGLFSSNKTDQSRLEGLIVELKDDTVEQLEDVNKNMTKFFKKWDWDDEKEETESPKVEPLEDPLPEPKKEFNFNALFAGLFKNLFKAATKAVSVIALGAAITTSIVKGIDEWNLGEQIGESLGLNKNIGGVVNLLIGNAREGLLNKFARYGTYALAGATAGAVGLLPGIIVGGILGLAAGVIVDAISSWIGKDKIYEVVDELTDTFWSGLEYITGTDIKRLEKRIQDLTKGKGTVEHEILMKQKEINELETKIAQARADGKSVELQKLLNAHEEATAALSELSKSSENYDKRISQMREDIKNADKGLAEKIKEVSQKAWDYTLTIPVRMLDSMVALFTDFDFKKVWTTDSKDIWDQSTYTKFQRTARKFVNDFVWNAIDQIEIFITETLPQKFDEIVSSIQQSIEDAFADLKNLASIIADEVSVRDLIPEAIGGNSEAFTERVRRRLQETQRENESEELRERPKEEIRENTSQSDNVSDNLRNELATMTKDFSDRSTNVNAPIMNQNNITHRNMTQAPNHSKNQDSTSRLMDLANSGIVIVP</sequence>
<evidence type="ECO:0000313" key="4">
    <source>
        <dbReference type="Proteomes" id="UP000033804"/>
    </source>
</evidence>
<feature type="compositionally biased region" description="Basic and acidic residues" evidence="2">
    <location>
        <begin position="526"/>
        <end position="547"/>
    </location>
</feature>
<dbReference type="KEGG" id="vg:26517736"/>
<feature type="region of interest" description="Disordered" evidence="2">
    <location>
        <begin position="586"/>
        <end position="620"/>
    </location>
</feature>
<dbReference type="GeneID" id="26517736"/>